<reference evidence="3 4" key="1">
    <citation type="submission" date="2018-06" db="EMBL/GenBank/DDBJ databases">
        <authorList>
            <consortium name="Pathogen Informatics"/>
            <person name="Doyle S."/>
        </authorList>
    </citation>
    <scope>NUCLEOTIDE SEQUENCE [LARGE SCALE GENOMIC DNA]</scope>
    <source>
        <strain evidence="4">ATCC 11859 / DSM 33 / NCIB 8841 / NCTC 4822</strain>
    </source>
</reference>
<gene>
    <name evidence="3" type="ORF">NCTC4822_01130</name>
</gene>
<evidence type="ECO:0000313" key="3">
    <source>
        <dbReference type="EMBL" id="SUJ01420.1"/>
    </source>
</evidence>
<dbReference type="AlphaFoldDB" id="A0A380BH10"/>
<keyword evidence="3" id="KW-0132">Cell division</keyword>
<accession>A0A380BH10</accession>
<name>A0A380BH10_SPOPA</name>
<keyword evidence="1" id="KW-0812">Transmembrane</keyword>
<evidence type="ECO:0000313" key="4">
    <source>
        <dbReference type="Proteomes" id="UP000254519"/>
    </source>
</evidence>
<dbReference type="EMBL" id="UGYZ01000002">
    <property type="protein sequence ID" value="SUJ01420.1"/>
    <property type="molecule type" value="Genomic_DNA"/>
</dbReference>
<dbReference type="InterPro" id="IPR018392">
    <property type="entry name" value="LysM"/>
</dbReference>
<dbReference type="SMART" id="SM00257">
    <property type="entry name" value="LysM"/>
    <property type="match status" value="1"/>
</dbReference>
<keyword evidence="1" id="KW-1133">Transmembrane helix</keyword>
<sequence length="105" mass="12133">MNFIKKYNYILFVMVLFIIFTMAGIKKLEQDVTYEYLTVAEGDTLWGYSEKYAENIPTDKWINEIVKINNLSSTTIKVGEKIRVPATPQEFKLNDIATNTLEDGK</sequence>
<organism evidence="3 4">
    <name type="scientific">Sporosarcina pasteurii</name>
    <name type="common">Bacillus pasteurii</name>
    <dbReference type="NCBI Taxonomy" id="1474"/>
    <lineage>
        <taxon>Bacteria</taxon>
        <taxon>Bacillati</taxon>
        <taxon>Bacillota</taxon>
        <taxon>Bacilli</taxon>
        <taxon>Bacillales</taxon>
        <taxon>Caryophanaceae</taxon>
        <taxon>Sporosarcina</taxon>
    </lineage>
</organism>
<evidence type="ECO:0000259" key="2">
    <source>
        <dbReference type="PROSITE" id="PS51782"/>
    </source>
</evidence>
<dbReference type="InterPro" id="IPR036779">
    <property type="entry name" value="LysM_dom_sf"/>
</dbReference>
<dbReference type="OrthoDB" id="2679564at2"/>
<keyword evidence="4" id="KW-1185">Reference proteome</keyword>
<protein>
    <submittedName>
        <fullName evidence="3">Cell division suppressor protein YneA</fullName>
    </submittedName>
</protein>
<dbReference type="PROSITE" id="PS51782">
    <property type="entry name" value="LYSM"/>
    <property type="match status" value="1"/>
</dbReference>
<evidence type="ECO:0000256" key="1">
    <source>
        <dbReference type="SAM" id="Phobius"/>
    </source>
</evidence>
<keyword evidence="1" id="KW-0472">Membrane</keyword>
<dbReference type="CDD" id="cd00118">
    <property type="entry name" value="LysM"/>
    <property type="match status" value="1"/>
</dbReference>
<dbReference type="GO" id="GO:0051301">
    <property type="term" value="P:cell division"/>
    <property type="evidence" value="ECO:0007669"/>
    <property type="project" value="UniProtKB-KW"/>
</dbReference>
<feature type="transmembrane region" description="Helical" evidence="1">
    <location>
        <begin position="7"/>
        <end position="25"/>
    </location>
</feature>
<dbReference type="RefSeq" id="WP_115360536.1">
    <property type="nucleotide sequence ID" value="NZ_CP038012.1"/>
</dbReference>
<dbReference type="SUPFAM" id="SSF54106">
    <property type="entry name" value="LysM domain"/>
    <property type="match status" value="1"/>
</dbReference>
<dbReference type="Gene3D" id="3.10.350.10">
    <property type="entry name" value="LysM domain"/>
    <property type="match status" value="1"/>
</dbReference>
<proteinExistence type="predicted"/>
<feature type="domain" description="LysM" evidence="2">
    <location>
        <begin position="35"/>
        <end position="84"/>
    </location>
</feature>
<dbReference type="Pfam" id="PF01476">
    <property type="entry name" value="LysM"/>
    <property type="match status" value="1"/>
</dbReference>
<keyword evidence="3" id="KW-0131">Cell cycle</keyword>
<dbReference type="Proteomes" id="UP000254519">
    <property type="component" value="Unassembled WGS sequence"/>
</dbReference>